<dbReference type="InterPro" id="IPR058982">
    <property type="entry name" value="Beta-barrel_AprE"/>
</dbReference>
<dbReference type="GO" id="GO:0030313">
    <property type="term" value="C:cell envelope"/>
    <property type="evidence" value="ECO:0007669"/>
    <property type="project" value="UniProtKB-SubCell"/>
</dbReference>
<organism evidence="6">
    <name type="scientific">hydrothermal vent metagenome</name>
    <dbReference type="NCBI Taxonomy" id="652676"/>
    <lineage>
        <taxon>unclassified sequences</taxon>
        <taxon>metagenomes</taxon>
        <taxon>ecological metagenomes</taxon>
    </lineage>
</organism>
<evidence type="ECO:0000259" key="4">
    <source>
        <dbReference type="Pfam" id="PF25876"/>
    </source>
</evidence>
<accession>A0A3B0UWQ4</accession>
<dbReference type="SUPFAM" id="SSF111369">
    <property type="entry name" value="HlyD-like secretion proteins"/>
    <property type="match status" value="1"/>
</dbReference>
<keyword evidence="2" id="KW-0175">Coiled coil</keyword>
<feature type="domain" description="Multidrug resistance protein MdtA-like alpha-helical hairpin" evidence="4">
    <location>
        <begin position="18"/>
        <end position="81"/>
    </location>
</feature>
<name>A0A3B0UWQ4_9ZZZZ</name>
<feature type="region of interest" description="Disordered" evidence="3">
    <location>
        <begin position="257"/>
        <end position="279"/>
    </location>
</feature>
<dbReference type="PANTHER" id="PTHR32347:SF14">
    <property type="entry name" value="EFFLUX SYSTEM COMPONENT YKNX-RELATED"/>
    <property type="match status" value="1"/>
</dbReference>
<gene>
    <name evidence="6" type="ORF">MNBD_BACTEROID06-853</name>
</gene>
<dbReference type="InterPro" id="IPR058624">
    <property type="entry name" value="MdtA-like_HH"/>
</dbReference>
<evidence type="ECO:0000256" key="2">
    <source>
        <dbReference type="ARBA" id="ARBA00023054"/>
    </source>
</evidence>
<evidence type="ECO:0000259" key="5">
    <source>
        <dbReference type="Pfam" id="PF26002"/>
    </source>
</evidence>
<sequence>MSFVQRAEASLNQQKANLLSTKSSLARSEATFERAKLDFERNKKLYNEDVISTSEWELSKQNFKIAQNDLESAKASVEASKYVVKSSRASLVDAKENLRKTSVLSPISGTVSKLVVKKGERVVGTSQFAGTEMLRIADLNNMEVRVDVNENDIIRISLGDTAIIDVDAYTHFGKKFKGVVTKIASTAKDKVSADAVTEFEVKIKILPSSYADLKADGNHHPFKPGMTASVDIITKTKANIRAVPLAAVTVRTASELEEWSSDEDDTKTKRRSRKKDERSDEEEKKIELIFVNDNGVAKVVKVETGISDYENIEIISELSDSAQVIIGPFIAVSKRLKDGDLVKKAEKKKSKKSKN</sequence>
<protein>
    <submittedName>
        <fullName evidence="6">ABC transporter, RND-adapter-like protein</fullName>
    </submittedName>
</protein>
<evidence type="ECO:0000313" key="6">
    <source>
        <dbReference type="EMBL" id="VAW29049.1"/>
    </source>
</evidence>
<dbReference type="Gene3D" id="1.10.287.470">
    <property type="entry name" value="Helix hairpin bin"/>
    <property type="match status" value="1"/>
</dbReference>
<proteinExistence type="predicted"/>
<dbReference type="Gene3D" id="2.40.30.170">
    <property type="match status" value="1"/>
</dbReference>
<reference evidence="6" key="1">
    <citation type="submission" date="2018-06" db="EMBL/GenBank/DDBJ databases">
        <authorList>
            <person name="Zhirakovskaya E."/>
        </authorList>
    </citation>
    <scope>NUCLEOTIDE SEQUENCE</scope>
</reference>
<feature type="domain" description="AprE-like beta-barrel" evidence="5">
    <location>
        <begin position="143"/>
        <end position="234"/>
    </location>
</feature>
<dbReference type="InterPro" id="IPR050465">
    <property type="entry name" value="UPF0194_transport"/>
</dbReference>
<dbReference type="Pfam" id="PF26002">
    <property type="entry name" value="Beta-barrel_AprE"/>
    <property type="match status" value="1"/>
</dbReference>
<dbReference type="AlphaFoldDB" id="A0A3B0UWQ4"/>
<dbReference type="EMBL" id="UOES01000501">
    <property type="protein sequence ID" value="VAW29049.1"/>
    <property type="molecule type" value="Genomic_DNA"/>
</dbReference>
<evidence type="ECO:0000256" key="3">
    <source>
        <dbReference type="SAM" id="MobiDB-lite"/>
    </source>
</evidence>
<evidence type="ECO:0000256" key="1">
    <source>
        <dbReference type="ARBA" id="ARBA00004196"/>
    </source>
</evidence>
<comment type="subcellular location">
    <subcellularLocation>
        <location evidence="1">Cell envelope</location>
    </subcellularLocation>
</comment>
<dbReference type="Pfam" id="PF25876">
    <property type="entry name" value="HH_MFP_RND"/>
    <property type="match status" value="1"/>
</dbReference>
<dbReference type="PANTHER" id="PTHR32347">
    <property type="entry name" value="EFFLUX SYSTEM COMPONENT YKNX-RELATED"/>
    <property type="match status" value="1"/>
</dbReference>